<dbReference type="Gene3D" id="3.90.1150.10">
    <property type="entry name" value="Aspartate Aminotransferase, domain 1"/>
    <property type="match status" value="1"/>
</dbReference>
<comment type="caution">
    <text evidence="2">The sequence shown here is derived from an EMBL/GenBank/DDBJ whole genome shotgun (WGS) entry which is preliminary data.</text>
</comment>
<dbReference type="EMBL" id="PXZM01000003">
    <property type="protein sequence ID" value="PSJ99578.1"/>
    <property type="molecule type" value="Genomic_DNA"/>
</dbReference>
<dbReference type="Pfam" id="PF00266">
    <property type="entry name" value="Aminotran_5"/>
    <property type="match status" value="1"/>
</dbReference>
<dbReference type="InterPro" id="IPR011340">
    <property type="entry name" value="Cys_dSase-rel"/>
</dbReference>
<protein>
    <submittedName>
        <fullName evidence="2">Cysteine desulfurase-like protein</fullName>
    </submittedName>
</protein>
<dbReference type="InterPro" id="IPR015424">
    <property type="entry name" value="PyrdxlP-dep_Trfase"/>
</dbReference>
<dbReference type="SUPFAM" id="SSF55729">
    <property type="entry name" value="Acyl-CoA N-acyltransferases (Nat)"/>
    <property type="match status" value="1"/>
</dbReference>
<proteinExistence type="predicted"/>
<evidence type="ECO:0000313" key="3">
    <source>
        <dbReference type="Proteomes" id="UP000240419"/>
    </source>
</evidence>
<name>A0A2P7VK42_9BACL</name>
<dbReference type="NCBIfam" id="TIGR01976">
    <property type="entry name" value="am_tr_V_VC1184"/>
    <property type="match status" value="1"/>
</dbReference>
<organism evidence="2 3">
    <name type="scientific">Brevibacillus fortis</name>
    <dbReference type="NCBI Taxonomy" id="2126352"/>
    <lineage>
        <taxon>Bacteria</taxon>
        <taxon>Bacillati</taxon>
        <taxon>Bacillota</taxon>
        <taxon>Bacilli</taxon>
        <taxon>Bacillales</taxon>
        <taxon>Paenibacillaceae</taxon>
        <taxon>Brevibacillus</taxon>
    </lineage>
</organism>
<dbReference type="SUPFAM" id="SSF53383">
    <property type="entry name" value="PLP-dependent transferases"/>
    <property type="match status" value="1"/>
</dbReference>
<dbReference type="InterPro" id="IPR015422">
    <property type="entry name" value="PyrdxlP-dep_Trfase_small"/>
</dbReference>
<dbReference type="Proteomes" id="UP000240419">
    <property type="component" value="Unassembled WGS sequence"/>
</dbReference>
<sequence length="581" mass="64224">MSTTLNTELVRIQPWADHDLPLLRLLNAPGMMEHLGGPEAEEQLLARHERYVNKDGQLTSKMFSIVLLPDHTPVGSIGYWDRNWQGEHVYEVGWSVLPPFQGKGIASVALSSLITLINQERRHKFIHAYPSVDNPASNAICRKLGFTLQSECVFEYPPGHFMRSNDWRLEVASEPFPIEKVREQFPALQRAYKGKPAVYLDGPGGSQVVKSSMDAIYSYMANGGANLHGSFPTSKETEAILADAKQAVADLFHVRPMEVAFGANMTTLTFAIARALGRHWKEGDEIIVSEMDHRANVDPWLTVAADRGMTVRWLKVNKETLTLQLDELDTLLTSRTRLMAVGLASNAVGTIHDLAAISQKARAKGVIIAVDAVHAVPHFSIHRDEIGADILLCSAYKFFGPHVGIAVIRKEIFEALDVYKLVPAASSYPDKLETGTQNHEGIAGIRPAIDFVASLGFGDSFSEKIRSGYEMIEAYENQLAEKLRKALGAMNGVTLYQAGEDVPKTPTIAFRIEGFSPREICERLCEEHSIFVADGDFYATTLANCLGINESGGWIRAGLAPYNTDEEIERFIQGIKEMITA</sequence>
<reference evidence="2 3" key="1">
    <citation type="submission" date="2018-03" db="EMBL/GenBank/DDBJ databases">
        <title>Brevisbacillus phylogenomics.</title>
        <authorList>
            <person name="Dunlap C."/>
        </authorList>
    </citation>
    <scope>NUCLEOTIDE SEQUENCE [LARGE SCALE GENOMIC DNA]</scope>
    <source>
        <strain evidence="2 3">NRRL NRS-1210</strain>
    </source>
</reference>
<dbReference type="RefSeq" id="WP_106837328.1">
    <property type="nucleotide sequence ID" value="NZ_JBCNIW010000016.1"/>
</dbReference>
<dbReference type="PANTHER" id="PTHR43586">
    <property type="entry name" value="CYSTEINE DESULFURASE"/>
    <property type="match status" value="1"/>
</dbReference>
<dbReference type="InterPro" id="IPR016181">
    <property type="entry name" value="Acyl_CoA_acyltransferase"/>
</dbReference>
<evidence type="ECO:0000313" key="2">
    <source>
        <dbReference type="EMBL" id="PSJ99578.1"/>
    </source>
</evidence>
<dbReference type="AlphaFoldDB" id="A0A2P7VK42"/>
<dbReference type="InterPro" id="IPR000182">
    <property type="entry name" value="GNAT_dom"/>
</dbReference>
<dbReference type="OrthoDB" id="9804366at2"/>
<dbReference type="Pfam" id="PF13302">
    <property type="entry name" value="Acetyltransf_3"/>
    <property type="match status" value="1"/>
</dbReference>
<dbReference type="CDD" id="cd04301">
    <property type="entry name" value="NAT_SF"/>
    <property type="match status" value="1"/>
</dbReference>
<accession>A0A2P7VK42</accession>
<dbReference type="PROSITE" id="PS51186">
    <property type="entry name" value="GNAT"/>
    <property type="match status" value="1"/>
</dbReference>
<evidence type="ECO:0000259" key="1">
    <source>
        <dbReference type="PROSITE" id="PS51186"/>
    </source>
</evidence>
<keyword evidence="3" id="KW-1185">Reference proteome</keyword>
<dbReference type="GO" id="GO:0016747">
    <property type="term" value="F:acyltransferase activity, transferring groups other than amino-acyl groups"/>
    <property type="evidence" value="ECO:0007669"/>
    <property type="project" value="InterPro"/>
</dbReference>
<dbReference type="PANTHER" id="PTHR43586:SF21">
    <property type="entry name" value="PYRIDOXAL PHOSPHATE (PLP)-DEPENDENT ASPARTATE AMINOTRANSFERASE SUPERFAMILY"/>
    <property type="match status" value="1"/>
</dbReference>
<dbReference type="Gene3D" id="3.40.630.30">
    <property type="match status" value="1"/>
</dbReference>
<dbReference type="InterPro" id="IPR015421">
    <property type="entry name" value="PyrdxlP-dep_Trfase_major"/>
</dbReference>
<gene>
    <name evidence="2" type="ORF">C7R93_02560</name>
</gene>
<dbReference type="Gene3D" id="3.40.640.10">
    <property type="entry name" value="Type I PLP-dependent aspartate aminotransferase-like (Major domain)"/>
    <property type="match status" value="1"/>
</dbReference>
<feature type="domain" description="N-acetyltransferase" evidence="1">
    <location>
        <begin position="10"/>
        <end position="168"/>
    </location>
</feature>
<dbReference type="InterPro" id="IPR000192">
    <property type="entry name" value="Aminotrans_V_dom"/>
</dbReference>